<dbReference type="AlphaFoldDB" id="A0A239EDZ0"/>
<keyword evidence="1" id="KW-0812">Transmembrane</keyword>
<accession>A0A239EDZ0</accession>
<evidence type="ECO:0000256" key="1">
    <source>
        <dbReference type="SAM" id="Phobius"/>
    </source>
</evidence>
<evidence type="ECO:0000313" key="3">
    <source>
        <dbReference type="Proteomes" id="UP000198281"/>
    </source>
</evidence>
<gene>
    <name evidence="2" type="ORF">SAMN06295912_10664</name>
</gene>
<feature type="transmembrane region" description="Helical" evidence="1">
    <location>
        <begin position="47"/>
        <end position="68"/>
    </location>
</feature>
<reference evidence="3" key="1">
    <citation type="submission" date="2017-06" db="EMBL/GenBank/DDBJ databases">
        <authorList>
            <person name="Varghese N."/>
            <person name="Submissions S."/>
        </authorList>
    </citation>
    <scope>NUCLEOTIDE SEQUENCE [LARGE SCALE GENOMIC DNA]</scope>
    <source>
        <strain evidence="3">LNB2</strain>
    </source>
</reference>
<proteinExistence type="predicted"/>
<dbReference type="EMBL" id="FZOS01000006">
    <property type="protein sequence ID" value="SNS42223.1"/>
    <property type="molecule type" value="Genomic_DNA"/>
</dbReference>
<evidence type="ECO:0000313" key="2">
    <source>
        <dbReference type="EMBL" id="SNS42223.1"/>
    </source>
</evidence>
<dbReference type="RefSeq" id="WP_089219007.1">
    <property type="nucleotide sequence ID" value="NZ_FZOS01000006.1"/>
</dbReference>
<keyword evidence="3" id="KW-1185">Reference proteome</keyword>
<feature type="transmembrane region" description="Helical" evidence="1">
    <location>
        <begin position="12"/>
        <end position="35"/>
    </location>
</feature>
<sequence length="76" mass="8652">MTPEDRDRLARTRYAMLSAMRASGVLLMLLGLWIWNGNILRDGGWPVVGVPLFAIGFIESLLLPQIFARKWRTPPE</sequence>
<dbReference type="Proteomes" id="UP000198281">
    <property type="component" value="Unassembled WGS sequence"/>
</dbReference>
<organism evidence="2 3">
    <name type="scientific">Edaphosphingomonas laterariae</name>
    <dbReference type="NCBI Taxonomy" id="861865"/>
    <lineage>
        <taxon>Bacteria</taxon>
        <taxon>Pseudomonadati</taxon>
        <taxon>Pseudomonadota</taxon>
        <taxon>Alphaproteobacteria</taxon>
        <taxon>Sphingomonadales</taxon>
        <taxon>Rhizorhabdaceae</taxon>
        <taxon>Edaphosphingomonas</taxon>
    </lineage>
</organism>
<protein>
    <submittedName>
        <fullName evidence="2">Uncharacterized protein</fullName>
    </submittedName>
</protein>
<keyword evidence="1" id="KW-1133">Transmembrane helix</keyword>
<keyword evidence="1" id="KW-0472">Membrane</keyword>
<dbReference type="OrthoDB" id="7583502at2"/>
<name>A0A239EDZ0_9SPHN</name>